<proteinExistence type="predicted"/>
<organism evidence="1 2">
    <name type="scientific">Methylobacillus methanolivorans</name>
    <dbReference type="NCBI Taxonomy" id="1848927"/>
    <lineage>
        <taxon>Bacteria</taxon>
        <taxon>Pseudomonadati</taxon>
        <taxon>Pseudomonadota</taxon>
        <taxon>Betaproteobacteria</taxon>
        <taxon>Nitrosomonadales</taxon>
        <taxon>Methylophilaceae</taxon>
        <taxon>Methylobacillus</taxon>
    </lineage>
</organism>
<dbReference type="Proteomes" id="UP001617669">
    <property type="component" value="Unassembled WGS sequence"/>
</dbReference>
<sequence length="116" mass="13228">MENQWSVYRVSPIDHGWHYLKTVNETARLLGGNWAEAEANGLVADHPRVEVFLAAYRFAREAAITHGYDNINRNQPVVFWLPDSTIFNYGFVFKSDNGGITYVVSPKPLSWLNQLS</sequence>
<accession>A0ABW8GME0</accession>
<dbReference type="EMBL" id="JBIWXY010000002">
    <property type="protein sequence ID" value="MFJ5446546.1"/>
    <property type="molecule type" value="Genomic_DNA"/>
</dbReference>
<name>A0ABW8GME0_9PROT</name>
<protein>
    <submittedName>
        <fullName evidence="1">Uncharacterized protein</fullName>
    </submittedName>
</protein>
<dbReference type="RefSeq" id="WP_400882103.1">
    <property type="nucleotide sequence ID" value="NZ_JBIWXY010000002.1"/>
</dbReference>
<evidence type="ECO:0000313" key="2">
    <source>
        <dbReference type="Proteomes" id="UP001617669"/>
    </source>
</evidence>
<gene>
    <name evidence="1" type="ORF">ACIKP9_09945</name>
</gene>
<evidence type="ECO:0000313" key="1">
    <source>
        <dbReference type="EMBL" id="MFJ5446546.1"/>
    </source>
</evidence>
<keyword evidence="2" id="KW-1185">Reference proteome</keyword>
<reference evidence="1 2" key="1">
    <citation type="submission" date="2024-11" db="EMBL/GenBank/DDBJ databases">
        <authorList>
            <person name="Kaparullina E.N."/>
            <person name="Delegan Y.A."/>
            <person name="Doronina N.V."/>
        </authorList>
    </citation>
    <scope>NUCLEOTIDE SEQUENCE [LARGE SCALE GENOMIC DNA]</scope>
    <source>
        <strain evidence="1 2">7sh_L</strain>
    </source>
</reference>
<comment type="caution">
    <text evidence="1">The sequence shown here is derived from an EMBL/GenBank/DDBJ whole genome shotgun (WGS) entry which is preliminary data.</text>
</comment>